<dbReference type="SUPFAM" id="SSF49785">
    <property type="entry name" value="Galactose-binding domain-like"/>
    <property type="match status" value="1"/>
</dbReference>
<accession>X0SVN9</accession>
<dbReference type="AlphaFoldDB" id="X0SVN9"/>
<comment type="caution">
    <text evidence="2">The sequence shown here is derived from an EMBL/GenBank/DDBJ whole genome shotgun (WGS) entry which is preliminary data.</text>
</comment>
<dbReference type="InterPro" id="IPR013736">
    <property type="entry name" value="Xaa-Pro_dipept_C"/>
</dbReference>
<feature type="domain" description="Xaa-Pro dipeptidyl-peptidase C-terminal" evidence="1">
    <location>
        <begin position="1"/>
        <end position="162"/>
    </location>
</feature>
<organism evidence="2">
    <name type="scientific">marine sediment metagenome</name>
    <dbReference type="NCBI Taxonomy" id="412755"/>
    <lineage>
        <taxon>unclassified sequences</taxon>
        <taxon>metagenomes</taxon>
        <taxon>ecological metagenomes</taxon>
    </lineage>
</organism>
<dbReference type="InterPro" id="IPR008979">
    <property type="entry name" value="Galactose-bd-like_sf"/>
</dbReference>
<dbReference type="EMBL" id="BARS01001976">
    <property type="protein sequence ID" value="GAF79211.1"/>
    <property type="molecule type" value="Genomic_DNA"/>
</dbReference>
<dbReference type="Gene3D" id="2.60.120.260">
    <property type="entry name" value="Galactose-binding domain-like"/>
    <property type="match status" value="1"/>
</dbReference>
<proteinExistence type="predicted"/>
<sequence length="169" mass="18558">MKLRLLVEAKGANDMDLFVLIQKLDKKGKVLNHMVVRPGNPLLRSAMRLAYALGLKKLGLLFYSGPNGRMRVSHRQLDPARSTPSQPVLAHTAEELLTPGQIVPADIPIWPTGMQWHAGEQLRVVVAGYNLKGPMFPGMPLAPTRNKGEHIIHTGGKYDSHLLVPVIPG</sequence>
<evidence type="ECO:0000259" key="1">
    <source>
        <dbReference type="Pfam" id="PF08530"/>
    </source>
</evidence>
<dbReference type="Pfam" id="PF08530">
    <property type="entry name" value="PepX_C"/>
    <property type="match status" value="1"/>
</dbReference>
<protein>
    <recommendedName>
        <fullName evidence="1">Xaa-Pro dipeptidyl-peptidase C-terminal domain-containing protein</fullName>
    </recommendedName>
</protein>
<name>X0SVN9_9ZZZZ</name>
<evidence type="ECO:0000313" key="2">
    <source>
        <dbReference type="EMBL" id="GAF79211.1"/>
    </source>
</evidence>
<reference evidence="2" key="1">
    <citation type="journal article" date="2014" name="Front. Microbiol.">
        <title>High frequency of phylogenetically diverse reductive dehalogenase-homologous genes in deep subseafloor sedimentary metagenomes.</title>
        <authorList>
            <person name="Kawai M."/>
            <person name="Futagami T."/>
            <person name="Toyoda A."/>
            <person name="Takaki Y."/>
            <person name="Nishi S."/>
            <person name="Hori S."/>
            <person name="Arai W."/>
            <person name="Tsubouchi T."/>
            <person name="Morono Y."/>
            <person name="Uchiyama I."/>
            <person name="Ito T."/>
            <person name="Fujiyama A."/>
            <person name="Inagaki F."/>
            <person name="Takami H."/>
        </authorList>
    </citation>
    <scope>NUCLEOTIDE SEQUENCE</scope>
    <source>
        <strain evidence="2">Expedition CK06-06</strain>
    </source>
</reference>
<dbReference type="GO" id="GO:0008239">
    <property type="term" value="F:dipeptidyl-peptidase activity"/>
    <property type="evidence" value="ECO:0007669"/>
    <property type="project" value="InterPro"/>
</dbReference>
<gene>
    <name evidence="2" type="ORF">S01H1_03659</name>
</gene>